<proteinExistence type="predicted"/>
<dbReference type="PANTHER" id="PTHR33204">
    <property type="entry name" value="TRANSCRIPTIONAL REGULATOR, MARR FAMILY"/>
    <property type="match status" value="1"/>
</dbReference>
<sequence>MTRVKKTIVCPIGGAGVGGKWMFWIWYHLLSGTKRFGELQRLIPEASRQMLTLELRELEQVGVLRRQVYREVPPKVEYSLTELGWQAEPALRQLHAWGKWYGEQVDLEFDWMVSLGGRWKFWIWYRLLSGPKRFSELQKLLPPIRQQVLSLELQTLEQMGVLHRQSSGWGSIRGEYALTELGRTSEPILRQLYAWGRWICERLDLEYDWPVMDEVEARVC</sequence>
<keyword evidence="3" id="KW-0804">Transcription</keyword>
<dbReference type="Pfam" id="PF01638">
    <property type="entry name" value="HxlR"/>
    <property type="match status" value="2"/>
</dbReference>
<dbReference type="InterPro" id="IPR036388">
    <property type="entry name" value="WH-like_DNA-bd_sf"/>
</dbReference>
<keyword evidence="2" id="KW-0238">DNA-binding</keyword>
<gene>
    <name evidence="5" type="ORF">KSF_071820</name>
</gene>
<dbReference type="Gene3D" id="1.10.10.10">
    <property type="entry name" value="Winged helix-like DNA-binding domain superfamily/Winged helix DNA-binding domain"/>
    <property type="match status" value="2"/>
</dbReference>
<organism evidence="5 6">
    <name type="scientific">Reticulibacter mediterranei</name>
    <dbReference type="NCBI Taxonomy" id="2778369"/>
    <lineage>
        <taxon>Bacteria</taxon>
        <taxon>Bacillati</taxon>
        <taxon>Chloroflexota</taxon>
        <taxon>Ktedonobacteria</taxon>
        <taxon>Ktedonobacterales</taxon>
        <taxon>Reticulibacteraceae</taxon>
        <taxon>Reticulibacter</taxon>
    </lineage>
</organism>
<evidence type="ECO:0000259" key="4">
    <source>
        <dbReference type="PROSITE" id="PS51118"/>
    </source>
</evidence>
<protein>
    <recommendedName>
        <fullName evidence="4">HTH hxlR-type domain-containing protein</fullName>
    </recommendedName>
</protein>
<keyword evidence="1" id="KW-0805">Transcription regulation</keyword>
<dbReference type="InterPro" id="IPR036390">
    <property type="entry name" value="WH_DNA-bd_sf"/>
</dbReference>
<evidence type="ECO:0000256" key="2">
    <source>
        <dbReference type="ARBA" id="ARBA00023125"/>
    </source>
</evidence>
<dbReference type="SUPFAM" id="SSF46785">
    <property type="entry name" value="Winged helix' DNA-binding domain"/>
    <property type="match status" value="2"/>
</dbReference>
<evidence type="ECO:0000313" key="5">
    <source>
        <dbReference type="EMBL" id="GHO97134.1"/>
    </source>
</evidence>
<feature type="domain" description="HTH hxlR-type" evidence="4">
    <location>
        <begin position="10"/>
        <end position="106"/>
    </location>
</feature>
<reference evidence="5" key="1">
    <citation type="submission" date="2020-10" db="EMBL/GenBank/DDBJ databases">
        <title>Taxonomic study of unclassified bacteria belonging to the class Ktedonobacteria.</title>
        <authorList>
            <person name="Yabe S."/>
            <person name="Wang C.M."/>
            <person name="Zheng Y."/>
            <person name="Sakai Y."/>
            <person name="Cavaletti L."/>
            <person name="Monciardini P."/>
            <person name="Donadio S."/>
        </authorList>
    </citation>
    <scope>NUCLEOTIDE SEQUENCE</scope>
    <source>
        <strain evidence="5">ID150040</strain>
    </source>
</reference>
<dbReference type="PROSITE" id="PS51118">
    <property type="entry name" value="HTH_HXLR"/>
    <property type="match status" value="2"/>
</dbReference>
<accession>A0A8J3N3H2</accession>
<evidence type="ECO:0000256" key="3">
    <source>
        <dbReference type="ARBA" id="ARBA00023163"/>
    </source>
</evidence>
<comment type="caution">
    <text evidence="5">The sequence shown here is derived from an EMBL/GenBank/DDBJ whole genome shotgun (WGS) entry which is preliminary data.</text>
</comment>
<name>A0A8J3N3H2_9CHLR</name>
<dbReference type="RefSeq" id="WP_220207716.1">
    <property type="nucleotide sequence ID" value="NZ_BNJK01000001.1"/>
</dbReference>
<dbReference type="InterPro" id="IPR002577">
    <property type="entry name" value="HTH_HxlR"/>
</dbReference>
<keyword evidence="6" id="KW-1185">Reference proteome</keyword>
<dbReference type="Proteomes" id="UP000597444">
    <property type="component" value="Unassembled WGS sequence"/>
</dbReference>
<dbReference type="GO" id="GO:0003677">
    <property type="term" value="F:DNA binding"/>
    <property type="evidence" value="ECO:0007669"/>
    <property type="project" value="UniProtKB-KW"/>
</dbReference>
<feature type="domain" description="HTH hxlR-type" evidence="4">
    <location>
        <begin position="105"/>
        <end position="204"/>
    </location>
</feature>
<evidence type="ECO:0000256" key="1">
    <source>
        <dbReference type="ARBA" id="ARBA00023015"/>
    </source>
</evidence>
<dbReference type="EMBL" id="BNJK01000001">
    <property type="protein sequence ID" value="GHO97134.1"/>
    <property type="molecule type" value="Genomic_DNA"/>
</dbReference>
<dbReference type="PANTHER" id="PTHR33204:SF29">
    <property type="entry name" value="TRANSCRIPTIONAL REGULATOR"/>
    <property type="match status" value="1"/>
</dbReference>
<evidence type="ECO:0000313" key="6">
    <source>
        <dbReference type="Proteomes" id="UP000597444"/>
    </source>
</evidence>
<dbReference type="AlphaFoldDB" id="A0A8J3N3H2"/>